<organism evidence="1 2">
    <name type="scientific">Solanum commersonii</name>
    <name type="common">Commerson's wild potato</name>
    <name type="synonym">Commerson's nightshade</name>
    <dbReference type="NCBI Taxonomy" id="4109"/>
    <lineage>
        <taxon>Eukaryota</taxon>
        <taxon>Viridiplantae</taxon>
        <taxon>Streptophyta</taxon>
        <taxon>Embryophyta</taxon>
        <taxon>Tracheophyta</taxon>
        <taxon>Spermatophyta</taxon>
        <taxon>Magnoliopsida</taxon>
        <taxon>eudicotyledons</taxon>
        <taxon>Gunneridae</taxon>
        <taxon>Pentapetalae</taxon>
        <taxon>asterids</taxon>
        <taxon>lamiids</taxon>
        <taxon>Solanales</taxon>
        <taxon>Solanaceae</taxon>
        <taxon>Solanoideae</taxon>
        <taxon>Solaneae</taxon>
        <taxon>Solanum</taxon>
    </lineage>
</organism>
<evidence type="ECO:0000313" key="1">
    <source>
        <dbReference type="EMBL" id="KAG5572443.1"/>
    </source>
</evidence>
<sequence length="297" mass="35164">MLEKDFTLSNGEITKSIFPPQQCFQINKNDRIVNFNAFSNLFENDTALVTSHVNAIIKQNNYANIYMSILGEHIVSLHDKMDKIITLLPTKLITPPEIDNFKLKDYSDLENFLEKKFKGSGAQPINAENFLQGESSKNIEFSNEVNKISVRYARKLVQRMYYYPRPTPQDVLLEEHEHIITNSYNGKEIYEWYIDDGLPTLCRKGRHHLKKKTTRRILLEQFDFIPNQKSKDKEYTLRRKKSSKKDYEKWKKKRIEKKLRNLKKKNETLLRKRSIVEIIIDRDTCTNVEDLVTMPRL</sequence>
<comment type="caution">
    <text evidence="1">The sequence shown here is derived from an EMBL/GenBank/DDBJ whole genome shotgun (WGS) entry which is preliminary data.</text>
</comment>
<keyword evidence="2" id="KW-1185">Reference proteome</keyword>
<reference evidence="1 2" key="1">
    <citation type="submission" date="2020-09" db="EMBL/GenBank/DDBJ databases">
        <title>De no assembly of potato wild relative species, Solanum commersonii.</title>
        <authorList>
            <person name="Cho K."/>
        </authorList>
    </citation>
    <scope>NUCLEOTIDE SEQUENCE [LARGE SCALE GENOMIC DNA]</scope>
    <source>
        <strain evidence="1">LZ3.2</strain>
        <tissue evidence="1">Leaf</tissue>
    </source>
</reference>
<protein>
    <submittedName>
        <fullName evidence="1">Uncharacterized protein</fullName>
    </submittedName>
</protein>
<proteinExistence type="predicted"/>
<dbReference type="EMBL" id="JACXVP010000012">
    <property type="protein sequence ID" value="KAG5572443.1"/>
    <property type="molecule type" value="Genomic_DNA"/>
</dbReference>
<dbReference type="Proteomes" id="UP000824120">
    <property type="component" value="Chromosome 12"/>
</dbReference>
<dbReference type="AlphaFoldDB" id="A0A9J5W9S8"/>
<gene>
    <name evidence="1" type="ORF">H5410_062209</name>
</gene>
<evidence type="ECO:0000313" key="2">
    <source>
        <dbReference type="Proteomes" id="UP000824120"/>
    </source>
</evidence>
<name>A0A9J5W9S8_SOLCO</name>
<accession>A0A9J5W9S8</accession>